<dbReference type="EMBL" id="KV041563">
    <property type="protein sequence ID" value="KZV07136.1"/>
    <property type="molecule type" value="Genomic_DNA"/>
</dbReference>
<sequence>MRRGACYGMSCDDISLDVITISRWLEIAQKTMRRRTGDQQKKRSAKLKRRRIEIQQMDSAGSYSAISRCYWSAKIQQVETVLPVENLFVSAVATLPVVVKSSRKIQSQDSVARFSRSAREAVVDLNQQERSS</sequence>
<evidence type="ECO:0000313" key="1">
    <source>
        <dbReference type="EMBL" id="KZV07136.1"/>
    </source>
</evidence>
<accession>A0A2Z7A3D4</accession>
<protein>
    <submittedName>
        <fullName evidence="1">Uncharacterized protein</fullName>
    </submittedName>
</protein>
<gene>
    <name evidence="1" type="ORF">F511_45382</name>
</gene>
<dbReference type="Proteomes" id="UP000250235">
    <property type="component" value="Unassembled WGS sequence"/>
</dbReference>
<organism evidence="1 2">
    <name type="scientific">Dorcoceras hygrometricum</name>
    <dbReference type="NCBI Taxonomy" id="472368"/>
    <lineage>
        <taxon>Eukaryota</taxon>
        <taxon>Viridiplantae</taxon>
        <taxon>Streptophyta</taxon>
        <taxon>Embryophyta</taxon>
        <taxon>Tracheophyta</taxon>
        <taxon>Spermatophyta</taxon>
        <taxon>Magnoliopsida</taxon>
        <taxon>eudicotyledons</taxon>
        <taxon>Gunneridae</taxon>
        <taxon>Pentapetalae</taxon>
        <taxon>asterids</taxon>
        <taxon>lamiids</taxon>
        <taxon>Lamiales</taxon>
        <taxon>Gesneriaceae</taxon>
        <taxon>Didymocarpoideae</taxon>
        <taxon>Trichosporeae</taxon>
        <taxon>Loxocarpinae</taxon>
        <taxon>Dorcoceras</taxon>
    </lineage>
</organism>
<name>A0A2Z7A3D4_9LAMI</name>
<keyword evidence="2" id="KW-1185">Reference proteome</keyword>
<proteinExistence type="predicted"/>
<evidence type="ECO:0000313" key="2">
    <source>
        <dbReference type="Proteomes" id="UP000250235"/>
    </source>
</evidence>
<reference evidence="1 2" key="1">
    <citation type="journal article" date="2015" name="Proc. Natl. Acad. Sci. U.S.A.">
        <title>The resurrection genome of Boea hygrometrica: A blueprint for survival of dehydration.</title>
        <authorList>
            <person name="Xiao L."/>
            <person name="Yang G."/>
            <person name="Zhang L."/>
            <person name="Yang X."/>
            <person name="Zhao S."/>
            <person name="Ji Z."/>
            <person name="Zhou Q."/>
            <person name="Hu M."/>
            <person name="Wang Y."/>
            <person name="Chen M."/>
            <person name="Xu Y."/>
            <person name="Jin H."/>
            <person name="Xiao X."/>
            <person name="Hu G."/>
            <person name="Bao F."/>
            <person name="Hu Y."/>
            <person name="Wan P."/>
            <person name="Li L."/>
            <person name="Deng X."/>
            <person name="Kuang T."/>
            <person name="Xiang C."/>
            <person name="Zhu J.K."/>
            <person name="Oliver M.J."/>
            <person name="He Y."/>
        </authorList>
    </citation>
    <scope>NUCLEOTIDE SEQUENCE [LARGE SCALE GENOMIC DNA]</scope>
    <source>
        <strain evidence="2">cv. XS01</strain>
    </source>
</reference>
<dbReference type="AlphaFoldDB" id="A0A2Z7A3D4"/>